<feature type="region of interest" description="Disordered" evidence="9">
    <location>
        <begin position="44"/>
        <end position="114"/>
    </location>
</feature>
<gene>
    <name evidence="11" type="ORF">LUZ63_015585</name>
</gene>
<reference evidence="11" key="1">
    <citation type="journal article" date="2022" name="Cell">
        <title>Repeat-based holocentromeres influence genome architecture and karyotype evolution.</title>
        <authorList>
            <person name="Hofstatter P.G."/>
            <person name="Thangavel G."/>
            <person name="Lux T."/>
            <person name="Neumann P."/>
            <person name="Vondrak T."/>
            <person name="Novak P."/>
            <person name="Zhang M."/>
            <person name="Costa L."/>
            <person name="Castellani M."/>
            <person name="Scott A."/>
            <person name="Toegelov H."/>
            <person name="Fuchs J."/>
            <person name="Mata-Sucre Y."/>
            <person name="Dias Y."/>
            <person name="Vanzela A.L.L."/>
            <person name="Huettel B."/>
            <person name="Almeida C.C.S."/>
            <person name="Simkova H."/>
            <person name="Souza G."/>
            <person name="Pedrosa-Harand A."/>
            <person name="Macas J."/>
            <person name="Mayer K.F.X."/>
            <person name="Houben A."/>
            <person name="Marques A."/>
        </authorList>
    </citation>
    <scope>NUCLEOTIDE SEQUENCE</scope>
    <source>
        <strain evidence="11">RhyBre1mFocal</strain>
    </source>
</reference>
<comment type="caution">
    <text evidence="11">The sequence shown here is derived from an EMBL/GenBank/DDBJ whole genome shotgun (WGS) entry which is preliminary data.</text>
</comment>
<dbReference type="SUPFAM" id="SSF51126">
    <property type="entry name" value="Pectin lyase-like"/>
    <property type="match status" value="1"/>
</dbReference>
<dbReference type="OrthoDB" id="187139at2759"/>
<evidence type="ECO:0000313" key="11">
    <source>
        <dbReference type="EMBL" id="KAJ1691430.1"/>
    </source>
</evidence>
<feature type="chain" id="PRO_5040184457" description="Polygalacturonase" evidence="10">
    <location>
        <begin position="30"/>
        <end position="494"/>
    </location>
</feature>
<evidence type="ECO:0000256" key="7">
    <source>
        <dbReference type="ARBA" id="ARBA00023316"/>
    </source>
</evidence>
<evidence type="ECO:0000256" key="3">
    <source>
        <dbReference type="ARBA" id="ARBA00022512"/>
    </source>
</evidence>
<protein>
    <recommendedName>
        <fullName evidence="13">Polygalacturonase</fullName>
    </recommendedName>
</protein>
<evidence type="ECO:0008006" key="13">
    <source>
        <dbReference type="Google" id="ProtNLM"/>
    </source>
</evidence>
<evidence type="ECO:0000256" key="6">
    <source>
        <dbReference type="ARBA" id="ARBA00023295"/>
    </source>
</evidence>
<dbReference type="PANTHER" id="PTHR31375">
    <property type="match status" value="1"/>
</dbReference>
<dbReference type="Proteomes" id="UP001151287">
    <property type="component" value="Unassembled WGS sequence"/>
</dbReference>
<evidence type="ECO:0000313" key="12">
    <source>
        <dbReference type="Proteomes" id="UP001151287"/>
    </source>
</evidence>
<evidence type="ECO:0000256" key="4">
    <source>
        <dbReference type="ARBA" id="ARBA00022525"/>
    </source>
</evidence>
<dbReference type="EMBL" id="JAMQYH010000004">
    <property type="protein sequence ID" value="KAJ1691430.1"/>
    <property type="molecule type" value="Genomic_DNA"/>
</dbReference>
<evidence type="ECO:0000256" key="9">
    <source>
        <dbReference type="SAM" id="MobiDB-lite"/>
    </source>
</evidence>
<evidence type="ECO:0000256" key="8">
    <source>
        <dbReference type="RuleBase" id="RU361169"/>
    </source>
</evidence>
<comment type="similarity">
    <text evidence="2 8">Belongs to the glycosyl hydrolase 28 family.</text>
</comment>
<keyword evidence="10" id="KW-0732">Signal</keyword>
<dbReference type="GO" id="GO:0071555">
    <property type="term" value="P:cell wall organization"/>
    <property type="evidence" value="ECO:0007669"/>
    <property type="project" value="UniProtKB-KW"/>
</dbReference>
<evidence type="ECO:0000256" key="1">
    <source>
        <dbReference type="ARBA" id="ARBA00004191"/>
    </source>
</evidence>
<feature type="signal peptide" evidence="10">
    <location>
        <begin position="1"/>
        <end position="29"/>
    </location>
</feature>
<feature type="compositionally biased region" description="Pro residues" evidence="9">
    <location>
        <begin position="76"/>
        <end position="107"/>
    </location>
</feature>
<keyword evidence="7" id="KW-0961">Cell wall biogenesis/degradation</keyword>
<dbReference type="Pfam" id="PF00295">
    <property type="entry name" value="Glyco_hydro_28"/>
    <property type="match status" value="1"/>
</dbReference>
<dbReference type="Gene3D" id="2.160.20.10">
    <property type="entry name" value="Single-stranded right-handed beta-helix, Pectin lyase-like"/>
    <property type="match status" value="1"/>
</dbReference>
<dbReference type="AlphaFoldDB" id="A0A9Q0CCX2"/>
<dbReference type="InterPro" id="IPR011050">
    <property type="entry name" value="Pectin_lyase_fold/virulence"/>
</dbReference>
<organism evidence="11 12">
    <name type="scientific">Rhynchospora breviuscula</name>
    <dbReference type="NCBI Taxonomy" id="2022672"/>
    <lineage>
        <taxon>Eukaryota</taxon>
        <taxon>Viridiplantae</taxon>
        <taxon>Streptophyta</taxon>
        <taxon>Embryophyta</taxon>
        <taxon>Tracheophyta</taxon>
        <taxon>Spermatophyta</taxon>
        <taxon>Magnoliopsida</taxon>
        <taxon>Liliopsida</taxon>
        <taxon>Poales</taxon>
        <taxon>Cyperaceae</taxon>
        <taxon>Cyperoideae</taxon>
        <taxon>Rhynchosporeae</taxon>
        <taxon>Rhynchospora</taxon>
    </lineage>
</organism>
<keyword evidence="6 8" id="KW-0326">Glycosidase</keyword>
<keyword evidence="5 8" id="KW-0378">Hydrolase</keyword>
<keyword evidence="3" id="KW-0134">Cell wall</keyword>
<accession>A0A9Q0CCX2</accession>
<dbReference type="GO" id="GO:0004650">
    <property type="term" value="F:polygalacturonase activity"/>
    <property type="evidence" value="ECO:0007669"/>
    <property type="project" value="InterPro"/>
</dbReference>
<feature type="compositionally biased region" description="Basic residues" evidence="9">
    <location>
        <begin position="61"/>
        <end position="74"/>
    </location>
</feature>
<name>A0A9Q0CCX2_9POAL</name>
<keyword evidence="12" id="KW-1185">Reference proteome</keyword>
<evidence type="ECO:0000256" key="5">
    <source>
        <dbReference type="ARBA" id="ARBA00022801"/>
    </source>
</evidence>
<dbReference type="SMART" id="SM00710">
    <property type="entry name" value="PbH1"/>
    <property type="match status" value="7"/>
</dbReference>
<dbReference type="InterPro" id="IPR012334">
    <property type="entry name" value="Pectin_lyas_fold"/>
</dbReference>
<proteinExistence type="inferred from homology"/>
<evidence type="ECO:0000256" key="2">
    <source>
        <dbReference type="ARBA" id="ARBA00008834"/>
    </source>
</evidence>
<keyword evidence="4" id="KW-0964">Secreted</keyword>
<dbReference type="InterPro" id="IPR006626">
    <property type="entry name" value="PbH1"/>
</dbReference>
<comment type="subcellular location">
    <subcellularLocation>
        <location evidence="1">Secreted</location>
        <location evidence="1">Cell wall</location>
    </subcellularLocation>
</comment>
<sequence>MRSLSQQNLFALTILLITLTSTFVEICHARKHANWEIKDDIESSLSKKTPKGKTNHTSNSTKHKHQSSKHHSSPKKNPPPPPSPVPVPSPPSGPSPYTPVPPAPPGPHGTTFNVLDYGAKGDGVTDDTKAFQGTWTAACKVAASTMVVPSNHEFLVGPISFAGPNCQPNIVFQLDGTIVAPVNHKGFTSGLLQWIEFTKLRGITIQGKGIVEGHGNYWWNINSESDDEPDITGSLSQTRPTSVRFYGSYNVTVTGITIRNSPQFHLKFDTCQSVLVYGITISSPGDSPNTDGIHLQNSASVAIHDSTLACGDDCVSIQTGCSNVFIHDVTCGPGHGISIGGLGKDNTMAVVSGITVQNLKVTGTLTAARIKTWQGGSGSVKNVRFANIQLSEVKTPIVIDQYYCNGQSPSHCANKSSSVTLSDVTFQGFVGTYTVQPVYLACSDNAPCRNIHLADIELQPAEGDNRSYGPFCWNAYGDLKAPTEPPITCLKNDK</sequence>
<dbReference type="InterPro" id="IPR000743">
    <property type="entry name" value="Glyco_hydro_28"/>
</dbReference>
<evidence type="ECO:0000256" key="10">
    <source>
        <dbReference type="SAM" id="SignalP"/>
    </source>
</evidence>
<dbReference type="GO" id="GO:0005975">
    <property type="term" value="P:carbohydrate metabolic process"/>
    <property type="evidence" value="ECO:0007669"/>
    <property type="project" value="InterPro"/>
</dbReference>